<dbReference type="GO" id="GO:0004308">
    <property type="term" value="F:exo-alpha-sialidase activity"/>
    <property type="evidence" value="ECO:0007669"/>
    <property type="project" value="UniProtKB-EC"/>
</dbReference>
<gene>
    <name evidence="6" type="ORF">HKD39_01010</name>
</gene>
<dbReference type="Gene3D" id="2.120.10.10">
    <property type="match status" value="1"/>
</dbReference>
<dbReference type="Pfam" id="PF13088">
    <property type="entry name" value="BNR_2"/>
    <property type="match status" value="1"/>
</dbReference>
<evidence type="ECO:0000256" key="2">
    <source>
        <dbReference type="ARBA" id="ARBA00009348"/>
    </source>
</evidence>
<comment type="catalytic activity">
    <reaction evidence="1">
        <text>Hydrolysis of alpha-(2-&gt;3)-, alpha-(2-&gt;6)-, alpha-(2-&gt;8)- glycosidic linkages of terminal sialic acid residues in oligosaccharides, glycoproteins, glycolipids, colominic acid and synthetic substrates.</text>
        <dbReference type="EC" id="3.2.1.18"/>
    </reaction>
</comment>
<keyword evidence="4" id="KW-0732">Signal</keyword>
<evidence type="ECO:0000256" key="1">
    <source>
        <dbReference type="ARBA" id="ARBA00000427"/>
    </source>
</evidence>
<accession>A0A849ABP8</accession>
<proteinExistence type="inferred from homology"/>
<name>A0A849ABP8_9ACTN</name>
<dbReference type="InterPro" id="IPR036278">
    <property type="entry name" value="Sialidase_sf"/>
</dbReference>
<dbReference type="PANTHER" id="PTHR10628:SF30">
    <property type="entry name" value="EXO-ALPHA-SIALIDASE"/>
    <property type="match status" value="1"/>
</dbReference>
<evidence type="ECO:0000259" key="5">
    <source>
        <dbReference type="Pfam" id="PF13088"/>
    </source>
</evidence>
<dbReference type="Proteomes" id="UP000562984">
    <property type="component" value="Unassembled WGS sequence"/>
</dbReference>
<dbReference type="EMBL" id="JABEND010000001">
    <property type="protein sequence ID" value="NNG34322.1"/>
    <property type="molecule type" value="Genomic_DNA"/>
</dbReference>
<reference evidence="6 7" key="1">
    <citation type="submission" date="2020-05" db="EMBL/GenBank/DDBJ databases">
        <title>Nakamurella sp. DB0629 isolated from air conditioner.</title>
        <authorList>
            <person name="Kim D.H."/>
            <person name="Kim D.-U."/>
        </authorList>
    </citation>
    <scope>NUCLEOTIDE SEQUENCE [LARGE SCALE GENOMIC DNA]</scope>
    <source>
        <strain evidence="6 7">DB0629</strain>
    </source>
</reference>
<dbReference type="CDD" id="cd15482">
    <property type="entry name" value="Sialidase_non-viral"/>
    <property type="match status" value="1"/>
</dbReference>
<dbReference type="GO" id="GO:0005737">
    <property type="term" value="C:cytoplasm"/>
    <property type="evidence" value="ECO:0007669"/>
    <property type="project" value="TreeGrafter"/>
</dbReference>
<evidence type="ECO:0000256" key="4">
    <source>
        <dbReference type="SAM" id="SignalP"/>
    </source>
</evidence>
<keyword evidence="7" id="KW-1185">Reference proteome</keyword>
<feature type="signal peptide" evidence="4">
    <location>
        <begin position="1"/>
        <end position="30"/>
    </location>
</feature>
<sequence length="664" mass="69914">MRRHPRNPAVPQRPTLAVVTVATVVLTSLAGNVETAAAEPAPVRTFDSEPVGVPPADAVTRGAVTVAAAPFGDTGNRAVRVRDTSTTADSSVLFPAPAAPARRFQFDLAPSTTFPVQLIVHGVDAAGADVPAYRMTVAPLYNWGRSSLGAVSIVNGGQQQQWGAIPDLTDQNAPTALSLTASKDGIVLASGRFSFFSTARPTAAAGLVSITGLEIASSGVSATGSEVYLDNLAASTDVGAGELRPGPKLVNLVTELTVGQRPGLQAAATITEPGLSRADVRAQVHVGGRWVPGVVTGDPGALTVQSWLTESDIGLQPVTVTVTDLRTGLVRSVQNRTQVYAPYPTSTVASESGPGAPRFVDAVRTRSGRIVLVYHYADGHGGANGAIRMVSSDDEGKTWTAPITVVSNEYDNRDPKIAELRDGTLLLTSFRTDWANGGRNVGTFVFRSTDGGKTFGEETRIEGAYPGTYSHGPAVQLANGDVLQPLYGGGARVARSTDGGRTFKAENEVTVARDSATIGYREPNITVLPSGELVMLIRVYYASVNAERQSKLSRSFDGGRTWTAPEDTDLPTSSHHQLLTRDGSVLLTYGNILQPWRPTYAALITNPSGSWSGYRSVPVYNSGAADDQGNPTSVQLGDGSFLSFGYDIADRTVVSWRTTVGTYR</sequence>
<evidence type="ECO:0000256" key="3">
    <source>
        <dbReference type="ARBA" id="ARBA00012733"/>
    </source>
</evidence>
<protein>
    <recommendedName>
        <fullName evidence="3">exo-alpha-sialidase</fullName>
        <ecNumber evidence="3">3.2.1.18</ecNumber>
    </recommendedName>
</protein>
<dbReference type="PANTHER" id="PTHR10628">
    <property type="entry name" value="SIALIDASE"/>
    <property type="match status" value="1"/>
</dbReference>
<dbReference type="GO" id="GO:0006689">
    <property type="term" value="P:ganglioside catabolic process"/>
    <property type="evidence" value="ECO:0007669"/>
    <property type="project" value="TreeGrafter"/>
</dbReference>
<dbReference type="InterPro" id="IPR026856">
    <property type="entry name" value="Sialidase_fam"/>
</dbReference>
<dbReference type="GO" id="GO:0009313">
    <property type="term" value="P:oligosaccharide catabolic process"/>
    <property type="evidence" value="ECO:0007669"/>
    <property type="project" value="TreeGrafter"/>
</dbReference>
<feature type="chain" id="PRO_5039548250" description="exo-alpha-sialidase" evidence="4">
    <location>
        <begin position="31"/>
        <end position="664"/>
    </location>
</feature>
<dbReference type="RefSeq" id="WP_171197978.1">
    <property type="nucleotide sequence ID" value="NZ_JABEND010000001.1"/>
</dbReference>
<dbReference type="EC" id="3.2.1.18" evidence="3"/>
<dbReference type="AlphaFoldDB" id="A0A849ABP8"/>
<organism evidence="6 7">
    <name type="scientific">Nakamurella aerolata</name>
    <dbReference type="NCBI Taxonomy" id="1656892"/>
    <lineage>
        <taxon>Bacteria</taxon>
        <taxon>Bacillati</taxon>
        <taxon>Actinomycetota</taxon>
        <taxon>Actinomycetes</taxon>
        <taxon>Nakamurellales</taxon>
        <taxon>Nakamurellaceae</taxon>
        <taxon>Nakamurella</taxon>
    </lineage>
</organism>
<comment type="caution">
    <text evidence="6">The sequence shown here is derived from an EMBL/GenBank/DDBJ whole genome shotgun (WGS) entry which is preliminary data.</text>
</comment>
<dbReference type="GO" id="GO:0016020">
    <property type="term" value="C:membrane"/>
    <property type="evidence" value="ECO:0007669"/>
    <property type="project" value="TreeGrafter"/>
</dbReference>
<feature type="domain" description="Sialidase" evidence="5">
    <location>
        <begin position="421"/>
        <end position="590"/>
    </location>
</feature>
<dbReference type="SUPFAM" id="SSF50939">
    <property type="entry name" value="Sialidases"/>
    <property type="match status" value="1"/>
</dbReference>
<evidence type="ECO:0000313" key="6">
    <source>
        <dbReference type="EMBL" id="NNG34322.1"/>
    </source>
</evidence>
<dbReference type="InterPro" id="IPR011040">
    <property type="entry name" value="Sialidase"/>
</dbReference>
<comment type="similarity">
    <text evidence="2">Belongs to the glycosyl hydrolase 33 family.</text>
</comment>
<evidence type="ECO:0000313" key="7">
    <source>
        <dbReference type="Proteomes" id="UP000562984"/>
    </source>
</evidence>